<feature type="compositionally biased region" description="Basic and acidic residues" evidence="2">
    <location>
        <begin position="206"/>
        <end position="216"/>
    </location>
</feature>
<evidence type="ECO:0000256" key="4">
    <source>
        <dbReference type="SAM" id="SignalP"/>
    </source>
</evidence>
<proteinExistence type="inferred from homology"/>
<name>A0A5K0VSK8_9MAGN</name>
<dbReference type="EMBL" id="LR721774">
    <property type="protein sequence ID" value="VVV44388.1"/>
    <property type="molecule type" value="Genomic_DNA"/>
</dbReference>
<evidence type="ECO:0008006" key="6">
    <source>
        <dbReference type="Google" id="ProtNLM"/>
    </source>
</evidence>
<evidence type="ECO:0000256" key="2">
    <source>
        <dbReference type="SAM" id="MobiDB-lite"/>
    </source>
</evidence>
<dbReference type="PANTHER" id="PTHR11206">
    <property type="entry name" value="MULTIDRUG RESISTANCE PROTEIN"/>
    <property type="match status" value="1"/>
</dbReference>
<organism evidence="5">
    <name type="scientific">Nymphaea colorata</name>
    <name type="common">pocket water lily</name>
    <dbReference type="NCBI Taxonomy" id="210225"/>
    <lineage>
        <taxon>Eukaryota</taxon>
        <taxon>Viridiplantae</taxon>
        <taxon>Streptophyta</taxon>
        <taxon>Embryophyta</taxon>
        <taxon>Tracheophyta</taxon>
        <taxon>Spermatophyta</taxon>
        <taxon>Magnoliopsida</taxon>
        <taxon>Nymphaeales</taxon>
        <taxon>Nymphaeaceae</taxon>
        <taxon>Nymphaea</taxon>
    </lineage>
</organism>
<dbReference type="GO" id="GO:0042910">
    <property type="term" value="F:xenobiotic transmembrane transporter activity"/>
    <property type="evidence" value="ECO:0007669"/>
    <property type="project" value="InterPro"/>
</dbReference>
<feature type="transmembrane region" description="Helical" evidence="3">
    <location>
        <begin position="42"/>
        <end position="64"/>
    </location>
</feature>
<evidence type="ECO:0000256" key="1">
    <source>
        <dbReference type="ARBA" id="ARBA00010199"/>
    </source>
</evidence>
<keyword evidence="4" id="KW-0732">Signal</keyword>
<evidence type="ECO:0000313" key="5">
    <source>
        <dbReference type="EMBL" id="VVV44388.1"/>
    </source>
</evidence>
<sequence>MAAMNVLMQAVGFLYTFPAALGSAAATRVGNELGAGRPRRALLAAVTAIAGSIAMAATSLTLAAKFARRWAEVFAPNALEVAALAAAAMPIVGLCELGNCPQMVGSGVLRGCARPSYGALINITAFYMVGAPVAVGLALFTGAGFIGIWLGLLAAQVCCAAVMMYAVCTIRWSEEARRSRELVHGRSDSPGDVEFIECLLTGDGTPSREKLQEFNRPESTLEEDSGDAAANESQPLIVDAHDRASSL</sequence>
<reference evidence="5" key="1">
    <citation type="submission" date="2019-09" db="EMBL/GenBank/DDBJ databases">
        <authorList>
            <person name="Zhang L."/>
        </authorList>
    </citation>
    <scope>NUCLEOTIDE SEQUENCE</scope>
</reference>
<protein>
    <recommendedName>
        <fullName evidence="6">Protein DETOXIFICATION</fullName>
    </recommendedName>
</protein>
<keyword evidence="3" id="KW-1133">Transmembrane helix</keyword>
<comment type="similarity">
    <text evidence="1">Belongs to the multi antimicrobial extrusion (MATE) (TC 2.A.66.1) family.</text>
</comment>
<feature type="signal peptide" evidence="4">
    <location>
        <begin position="1"/>
        <end position="22"/>
    </location>
</feature>
<feature type="chain" id="PRO_5023836715" description="Protein DETOXIFICATION" evidence="4">
    <location>
        <begin position="23"/>
        <end position="247"/>
    </location>
</feature>
<evidence type="ECO:0000256" key="3">
    <source>
        <dbReference type="SAM" id="Phobius"/>
    </source>
</evidence>
<dbReference type="Gramene" id="NC1G0131370.1">
    <property type="protein sequence ID" value="NC1G0131370.1:cds"/>
    <property type="gene ID" value="NC1G0131370"/>
</dbReference>
<feature type="transmembrane region" description="Helical" evidence="3">
    <location>
        <begin position="146"/>
        <end position="170"/>
    </location>
</feature>
<feature type="region of interest" description="Disordered" evidence="2">
    <location>
        <begin position="203"/>
        <end position="247"/>
    </location>
</feature>
<dbReference type="InterPro" id="IPR002528">
    <property type="entry name" value="MATE_fam"/>
</dbReference>
<dbReference type="GO" id="GO:0016020">
    <property type="term" value="C:membrane"/>
    <property type="evidence" value="ECO:0007669"/>
    <property type="project" value="InterPro"/>
</dbReference>
<feature type="transmembrane region" description="Helical" evidence="3">
    <location>
        <begin position="119"/>
        <end position="140"/>
    </location>
</feature>
<keyword evidence="3" id="KW-0812">Transmembrane</keyword>
<accession>A0A5K0VSK8</accession>
<keyword evidence="3" id="KW-0472">Membrane</keyword>
<dbReference type="Pfam" id="PF01554">
    <property type="entry name" value="MatE"/>
    <property type="match status" value="1"/>
</dbReference>
<gene>
    <name evidence="5" type="ORF">NYM_LOCUS1954</name>
</gene>
<dbReference type="GO" id="GO:0015297">
    <property type="term" value="F:antiporter activity"/>
    <property type="evidence" value="ECO:0007669"/>
    <property type="project" value="InterPro"/>
</dbReference>
<dbReference type="AlphaFoldDB" id="A0A5K0VSK8"/>